<dbReference type="OrthoDB" id="462431at2"/>
<reference evidence="2 3" key="1">
    <citation type="journal article" date="2013" name="Genome Biol. Evol.">
        <title>Genomes of Stigonematalean cyanobacteria (subsection V) and the evolution of oxygenic photosynthesis from prokaryotes to plastids.</title>
        <authorList>
            <person name="Dagan T."/>
            <person name="Roettger M."/>
            <person name="Stucken K."/>
            <person name="Landan G."/>
            <person name="Koch R."/>
            <person name="Major P."/>
            <person name="Gould S.B."/>
            <person name="Goremykin V.V."/>
            <person name="Rippka R."/>
            <person name="Tandeau de Marsac N."/>
            <person name="Gugger M."/>
            <person name="Lockhart P.J."/>
            <person name="Allen J.F."/>
            <person name="Brune I."/>
            <person name="Maus I."/>
            <person name="Puhler A."/>
            <person name="Martin W.F."/>
        </authorList>
    </citation>
    <scope>NUCLEOTIDE SEQUENCE [LARGE SCALE GENOMIC DNA]</scope>
    <source>
        <strain evidence="2 3">PCC 7110</strain>
    </source>
</reference>
<feature type="transmembrane region" description="Helical" evidence="1">
    <location>
        <begin position="117"/>
        <end position="142"/>
    </location>
</feature>
<comment type="caution">
    <text evidence="2">The sequence shown here is derived from an EMBL/GenBank/DDBJ whole genome shotgun (WGS) entry which is preliminary data.</text>
</comment>
<keyword evidence="1" id="KW-1133">Transmembrane helix</keyword>
<accession>A0A139WR33</accession>
<dbReference type="EMBL" id="ANNX02000064">
    <property type="protein sequence ID" value="KYC34894.1"/>
    <property type="molecule type" value="Genomic_DNA"/>
</dbReference>
<protein>
    <submittedName>
        <fullName evidence="2">Uncharacterized protein</fullName>
    </submittedName>
</protein>
<gene>
    <name evidence="2" type="ORF">WA1_50170</name>
</gene>
<dbReference type="AlphaFoldDB" id="A0A139WR33"/>
<keyword evidence="1" id="KW-0812">Transmembrane</keyword>
<evidence type="ECO:0000256" key="1">
    <source>
        <dbReference type="SAM" id="Phobius"/>
    </source>
</evidence>
<dbReference type="Proteomes" id="UP000076925">
    <property type="component" value="Unassembled WGS sequence"/>
</dbReference>
<dbReference type="Pfam" id="PF20538">
    <property type="entry name" value="DUF6753"/>
    <property type="match status" value="1"/>
</dbReference>
<name>A0A139WR33_9CYAN</name>
<organism evidence="2 3">
    <name type="scientific">Scytonema hofmannii PCC 7110</name>
    <dbReference type="NCBI Taxonomy" id="128403"/>
    <lineage>
        <taxon>Bacteria</taxon>
        <taxon>Bacillati</taxon>
        <taxon>Cyanobacteriota</taxon>
        <taxon>Cyanophyceae</taxon>
        <taxon>Nostocales</taxon>
        <taxon>Scytonemataceae</taxon>
        <taxon>Scytonema</taxon>
    </lineage>
</organism>
<proteinExistence type="predicted"/>
<sequence>MDALDVALQDYSKEEKQKIVQLIKQSGINPRDPLFMVMASLGKFEFLMDQLPPRLNSLVETWTVAIDNKLQQASSVALVQQNKAIAEAAEKLVSQVSTSVSSDPKVLSSTYLGSIKLYCASLILGAVLALGAMIGGVIYAVAASNYSSPEGLSLQDKNLLLWAKSGAGRQALEIQKINANTIEVCKKQRQQLKGKCVISVFPE</sequence>
<evidence type="ECO:0000313" key="2">
    <source>
        <dbReference type="EMBL" id="KYC34894.1"/>
    </source>
</evidence>
<keyword evidence="1" id="KW-0472">Membrane</keyword>
<dbReference type="InterPro" id="IPR046641">
    <property type="entry name" value="DUF6753"/>
</dbReference>
<keyword evidence="3" id="KW-1185">Reference proteome</keyword>
<evidence type="ECO:0000313" key="3">
    <source>
        <dbReference type="Proteomes" id="UP000076925"/>
    </source>
</evidence>
<dbReference type="RefSeq" id="WP_017741085.1">
    <property type="nucleotide sequence ID" value="NZ_KQ976355.1"/>
</dbReference>